<reference evidence="2" key="1">
    <citation type="submission" date="2016-09" db="EMBL/GenBank/DDBJ databases">
        <title>Genome Sequence of Bathymodiolus thermophilus sulfur-oxidizing gill endosymbiont.</title>
        <authorList>
            <person name="Ponnudurai R."/>
            <person name="Kleiner M."/>
            <person name="Sayavedra L."/>
            <person name="Thuermer A."/>
            <person name="Felbeck H."/>
            <person name="Schlueter R."/>
            <person name="Schweder T."/>
            <person name="Markert S."/>
        </authorList>
    </citation>
    <scope>NUCLEOTIDE SEQUENCE [LARGE SCALE GENOMIC DNA]</scope>
    <source>
        <strain evidence="2">BAT/CrabSpa'14</strain>
    </source>
</reference>
<gene>
    <name evidence="1" type="ORF">BGC33_08960</name>
</gene>
<comment type="caution">
    <text evidence="1">The sequence shown here is derived from an EMBL/GenBank/DDBJ whole genome shotgun (WGS) entry which is preliminary data.</text>
</comment>
<protein>
    <submittedName>
        <fullName evidence="1">Uncharacterized protein</fullName>
    </submittedName>
</protein>
<evidence type="ECO:0000313" key="2">
    <source>
        <dbReference type="Proteomes" id="UP000182798"/>
    </source>
</evidence>
<sequence>MTNLTSTNKVTNFLPCNTSGGNVKLEVLHLCGFKFAFLGMVSGNKVKKQSASITTNTNKNGRLNSKLMVENF</sequence>
<evidence type="ECO:0000313" key="1">
    <source>
        <dbReference type="EMBL" id="OIR24002.1"/>
    </source>
</evidence>
<organism evidence="1 2">
    <name type="scientific">Bathymodiolus thermophilus thioautotrophic gill symbiont</name>
    <dbReference type="NCBI Taxonomy" id="2360"/>
    <lineage>
        <taxon>Bacteria</taxon>
        <taxon>Pseudomonadati</taxon>
        <taxon>Pseudomonadota</taxon>
        <taxon>Gammaproteobacteria</taxon>
        <taxon>sulfur-oxidizing symbionts</taxon>
    </lineage>
</organism>
<proteinExistence type="predicted"/>
<dbReference type="RefSeq" id="WP_071565074.1">
    <property type="nucleotide sequence ID" value="NZ_MIQH01000917.1"/>
</dbReference>
<dbReference type="EMBL" id="MIQH01000917">
    <property type="protein sequence ID" value="OIR24002.1"/>
    <property type="molecule type" value="Genomic_DNA"/>
</dbReference>
<accession>A0A1J5TSY0</accession>
<name>A0A1J5TSY0_9GAMM</name>
<dbReference type="AlphaFoldDB" id="A0A1J5TSY0"/>
<dbReference type="Proteomes" id="UP000182798">
    <property type="component" value="Unassembled WGS sequence"/>
</dbReference>